<reference evidence="1 2" key="1">
    <citation type="submission" date="2017-10" db="EMBL/GenBank/DDBJ databases">
        <title>Extensive intraspecific genome diversity in a model arbuscular mycorrhizal fungus.</title>
        <authorList>
            <person name="Chen E.C.H."/>
            <person name="Morin E."/>
            <person name="Baudet D."/>
            <person name="Noel J."/>
            <person name="Ndikumana S."/>
            <person name="Charron P."/>
            <person name="St-Onge C."/>
            <person name="Giorgi J."/>
            <person name="Grigoriev I.V."/>
            <person name="Roux C."/>
            <person name="Martin F.M."/>
            <person name="Corradi N."/>
        </authorList>
    </citation>
    <scope>NUCLEOTIDE SEQUENCE [LARGE SCALE GENOMIC DNA]</scope>
    <source>
        <strain evidence="1 2">A1</strain>
    </source>
</reference>
<evidence type="ECO:0000313" key="1">
    <source>
        <dbReference type="EMBL" id="PKC57135.1"/>
    </source>
</evidence>
<dbReference type="Proteomes" id="UP000232688">
    <property type="component" value="Unassembled WGS sequence"/>
</dbReference>
<comment type="caution">
    <text evidence="1">The sequence shown here is derived from an EMBL/GenBank/DDBJ whole genome shotgun (WGS) entry which is preliminary data.</text>
</comment>
<proteinExistence type="predicted"/>
<dbReference type="VEuPathDB" id="FungiDB:RhiirFUN_020627"/>
<dbReference type="VEuPathDB" id="FungiDB:RhiirA1_472963"/>
<sequence length="51" mass="5747">MRGIITDNSERGERFDLNSSTLCPLCNGDHKEESLWKDIKGKWGAGEYCGE</sequence>
<evidence type="ECO:0000313" key="2">
    <source>
        <dbReference type="Proteomes" id="UP000232688"/>
    </source>
</evidence>
<organism evidence="1 2">
    <name type="scientific">Rhizophagus irregularis</name>
    <dbReference type="NCBI Taxonomy" id="588596"/>
    <lineage>
        <taxon>Eukaryota</taxon>
        <taxon>Fungi</taxon>
        <taxon>Fungi incertae sedis</taxon>
        <taxon>Mucoromycota</taxon>
        <taxon>Glomeromycotina</taxon>
        <taxon>Glomeromycetes</taxon>
        <taxon>Glomerales</taxon>
        <taxon>Glomeraceae</taxon>
        <taxon>Rhizophagus</taxon>
    </lineage>
</organism>
<dbReference type="EMBL" id="LLXH01001915">
    <property type="protein sequence ID" value="PKC57135.1"/>
    <property type="molecule type" value="Genomic_DNA"/>
</dbReference>
<accession>A0A2N0R1G1</accession>
<gene>
    <name evidence="1" type="ORF">RhiirA1_472963</name>
</gene>
<name>A0A2N0R1G1_9GLOM</name>
<dbReference type="AlphaFoldDB" id="A0A2N0R1G1"/>
<reference evidence="1 2" key="2">
    <citation type="submission" date="2017-10" db="EMBL/GenBank/DDBJ databases">
        <title>Genome analyses suggest a sexual origin of heterokaryosis in a supposedly ancient asexual fungus.</title>
        <authorList>
            <person name="Corradi N."/>
            <person name="Sedzielewska K."/>
            <person name="Noel J."/>
            <person name="Charron P."/>
            <person name="Farinelli L."/>
            <person name="Marton T."/>
            <person name="Kruger M."/>
            <person name="Pelin A."/>
            <person name="Brachmann A."/>
            <person name="Corradi N."/>
        </authorList>
    </citation>
    <scope>NUCLEOTIDE SEQUENCE [LARGE SCALE GENOMIC DNA]</scope>
    <source>
        <strain evidence="1 2">A1</strain>
    </source>
</reference>
<protein>
    <submittedName>
        <fullName evidence="1">Uncharacterized protein</fullName>
    </submittedName>
</protein>